<dbReference type="RefSeq" id="WP_155276529.1">
    <property type="nucleotide sequence ID" value="NZ_JGVR01000060.1"/>
</dbReference>
<accession>A0A084E4W5</accession>
<evidence type="ECO:0000256" key="1">
    <source>
        <dbReference type="SAM" id="MobiDB-lite"/>
    </source>
</evidence>
<dbReference type="AlphaFoldDB" id="A0A084E4W5"/>
<name>A0A084E4W5_SPHYA</name>
<feature type="region of interest" description="Disordered" evidence="1">
    <location>
        <begin position="94"/>
        <end position="135"/>
    </location>
</feature>
<feature type="compositionally biased region" description="Basic residues" evidence="1">
    <location>
        <begin position="103"/>
        <end position="115"/>
    </location>
</feature>
<dbReference type="PATRIC" id="fig|13690.10.peg.5191"/>
<dbReference type="Proteomes" id="UP000028534">
    <property type="component" value="Unassembled WGS sequence"/>
</dbReference>
<organism evidence="2 3">
    <name type="scientific">Sphingobium yanoikuyae</name>
    <name type="common">Sphingomonas yanoikuyae</name>
    <dbReference type="NCBI Taxonomy" id="13690"/>
    <lineage>
        <taxon>Bacteria</taxon>
        <taxon>Pseudomonadati</taxon>
        <taxon>Pseudomonadota</taxon>
        <taxon>Alphaproteobacteria</taxon>
        <taxon>Sphingomonadales</taxon>
        <taxon>Sphingomonadaceae</taxon>
        <taxon>Sphingobium</taxon>
    </lineage>
</organism>
<dbReference type="EMBL" id="JGVR01000060">
    <property type="protein sequence ID" value="KEZ13007.1"/>
    <property type="molecule type" value="Genomic_DNA"/>
</dbReference>
<evidence type="ECO:0000313" key="3">
    <source>
        <dbReference type="Proteomes" id="UP000028534"/>
    </source>
</evidence>
<proteinExistence type="predicted"/>
<reference evidence="2 3" key="1">
    <citation type="submission" date="2014-03" db="EMBL/GenBank/DDBJ databases">
        <title>Genome sequence of Sphingobium yanoikuyae B1.</title>
        <authorList>
            <person name="Gan H.M."/>
            <person name="Gan H.Y."/>
            <person name="Savka M.A."/>
        </authorList>
    </citation>
    <scope>NUCLEOTIDE SEQUENCE [LARGE SCALE GENOMIC DNA]</scope>
    <source>
        <strain evidence="2 3">B1</strain>
    </source>
</reference>
<gene>
    <name evidence="2" type="ORF">CP98_05022</name>
</gene>
<evidence type="ECO:0000313" key="2">
    <source>
        <dbReference type="EMBL" id="KEZ13007.1"/>
    </source>
</evidence>
<sequence>MRKSKKASAKIVGLTLYDLRSGGNRIKASDLDTAQCRYGLLQIEKRRPPDAVSFERWWPENPDYLRACPEMKVEEVLPDRTEFELYRAQHFEARRRTRSEREKRKREHRAKRKKLSQQLTKQRKEEASRLPPSQRRSYSVAFTKYVRLPQLKALDDGHRAEMGKLRLPRLLSYRAFMAQNAPEKSVIKAEEAVFLEVPVCRSNTNKAVVERSASARLPIQQNAEPEKEVASDIDLQLAWAAQRSGRSR</sequence>
<protein>
    <submittedName>
        <fullName evidence="2">Uncharacterized protein</fullName>
    </submittedName>
</protein>
<comment type="caution">
    <text evidence="2">The sequence shown here is derived from an EMBL/GenBank/DDBJ whole genome shotgun (WGS) entry which is preliminary data.</text>
</comment>